<dbReference type="EMBL" id="JAVRBG010000001">
    <property type="protein sequence ID" value="MDT0293029.1"/>
    <property type="molecule type" value="Genomic_DNA"/>
</dbReference>
<dbReference type="SUPFAM" id="SSF53756">
    <property type="entry name" value="UDP-Glycosyltransferase/glycogen phosphorylase"/>
    <property type="match status" value="1"/>
</dbReference>
<dbReference type="Proteomes" id="UP001182991">
    <property type="component" value="Unassembled WGS sequence"/>
</dbReference>
<proteinExistence type="predicted"/>
<evidence type="ECO:0000313" key="3">
    <source>
        <dbReference type="Proteomes" id="UP001182991"/>
    </source>
</evidence>
<dbReference type="Pfam" id="PF04101">
    <property type="entry name" value="Glyco_tran_28_C"/>
    <property type="match status" value="1"/>
</dbReference>
<feature type="domain" description="Glycosyl transferase family 28 C-terminal" evidence="1">
    <location>
        <begin position="225"/>
        <end position="304"/>
    </location>
</feature>
<gene>
    <name evidence="2" type="ORF">RLT85_00090</name>
</gene>
<evidence type="ECO:0000259" key="1">
    <source>
        <dbReference type="Pfam" id="PF04101"/>
    </source>
</evidence>
<protein>
    <submittedName>
        <fullName evidence="2">Glycosyltransferase</fullName>
    </submittedName>
</protein>
<dbReference type="InterPro" id="IPR007235">
    <property type="entry name" value="Glyco_trans_28_C"/>
</dbReference>
<dbReference type="Gene3D" id="3.40.50.2000">
    <property type="entry name" value="Glycogen Phosphorylase B"/>
    <property type="match status" value="1"/>
</dbReference>
<name>A0ABU2KEA4_9FLAO</name>
<organism evidence="2 3">
    <name type="scientific">Mesonia ostreae</name>
    <dbReference type="NCBI Taxonomy" id="861110"/>
    <lineage>
        <taxon>Bacteria</taxon>
        <taxon>Pseudomonadati</taxon>
        <taxon>Bacteroidota</taxon>
        <taxon>Flavobacteriia</taxon>
        <taxon>Flavobacteriales</taxon>
        <taxon>Flavobacteriaceae</taxon>
        <taxon>Mesonia</taxon>
    </lineage>
</organism>
<reference evidence="3" key="1">
    <citation type="submission" date="2023-07" db="EMBL/GenBank/DDBJ databases">
        <title>Isolating and identifying novel microbial strains from the Mariana Trench.</title>
        <authorList>
            <person name="Fu H."/>
        </authorList>
    </citation>
    <scope>NUCLEOTIDE SEQUENCE [LARGE SCALE GENOMIC DNA]</scope>
    <source>
        <strain evidence="3">T-y2</strain>
    </source>
</reference>
<keyword evidence="3" id="KW-1185">Reference proteome</keyword>
<evidence type="ECO:0000313" key="2">
    <source>
        <dbReference type="EMBL" id="MDT0293029.1"/>
    </source>
</evidence>
<sequence>MVAYYAHTHGKGHLNSAYLFCENIYENSLIITGIKEIDESHFPIAQINDEDTTVDKYKSALKNLPKYAHYLPKSNPKIVERTKQILDIIIACDIKLALIDVSVETAIIFRIASVPYGYHLLLGNRNDNPHKIAFDAADFLYSFIPVELADSLPKKVINKTYFLGFHSQFKFTPKYCFLYERPVLKNKEIVVVCGNGGTKVNANVVNKIIDELPKCEVKILGNIENEQQIPTYNYIGFVDDIEHFLKKADVVISSCGLNLTSEILALKNKFVAVPEERPYNEQEIMCKALEKNNLAIRFNTDDIQGCIKKCLKLKPPKELKNWFVNDELLSAFKNKIEEYEK</sequence>
<accession>A0ABU2KEA4</accession>
<dbReference type="RefSeq" id="WP_311400007.1">
    <property type="nucleotide sequence ID" value="NZ_JAVRBG010000001.1"/>
</dbReference>
<comment type="caution">
    <text evidence="2">The sequence shown here is derived from an EMBL/GenBank/DDBJ whole genome shotgun (WGS) entry which is preliminary data.</text>
</comment>